<evidence type="ECO:0000313" key="1">
    <source>
        <dbReference type="EMBL" id="GMH08564.1"/>
    </source>
</evidence>
<accession>A0AAD3XLA5</accession>
<evidence type="ECO:0000313" key="2">
    <source>
        <dbReference type="Proteomes" id="UP001279734"/>
    </source>
</evidence>
<comment type="caution">
    <text evidence="1">The sequence shown here is derived from an EMBL/GenBank/DDBJ whole genome shotgun (WGS) entry which is preliminary data.</text>
</comment>
<keyword evidence="2" id="KW-1185">Reference proteome</keyword>
<dbReference type="EMBL" id="BSYO01000008">
    <property type="protein sequence ID" value="GMH08564.1"/>
    <property type="molecule type" value="Genomic_DNA"/>
</dbReference>
<protein>
    <submittedName>
        <fullName evidence="1">Uncharacterized protein</fullName>
    </submittedName>
</protein>
<name>A0AAD3XLA5_NEPGR</name>
<gene>
    <name evidence="1" type="ORF">Nepgr_010404</name>
</gene>
<organism evidence="1 2">
    <name type="scientific">Nepenthes gracilis</name>
    <name type="common">Slender pitcher plant</name>
    <dbReference type="NCBI Taxonomy" id="150966"/>
    <lineage>
        <taxon>Eukaryota</taxon>
        <taxon>Viridiplantae</taxon>
        <taxon>Streptophyta</taxon>
        <taxon>Embryophyta</taxon>
        <taxon>Tracheophyta</taxon>
        <taxon>Spermatophyta</taxon>
        <taxon>Magnoliopsida</taxon>
        <taxon>eudicotyledons</taxon>
        <taxon>Gunneridae</taxon>
        <taxon>Pentapetalae</taxon>
        <taxon>Caryophyllales</taxon>
        <taxon>Nepenthaceae</taxon>
        <taxon>Nepenthes</taxon>
    </lineage>
</organism>
<dbReference type="AlphaFoldDB" id="A0AAD3XLA5"/>
<sequence length="252" mass="28120">MLVLPRWIRLGSSPPWAGQHATALGGLLGNQRRGRGLMWITFPKLAQTSRTVAVGSEPRAVSSFSFLYFHPLSLYTDRRWNDPARGRPLTSGAAEAGTPLTMVTSICLSSELSAQEIEGHCVMMICLGNVRGFRDSPRGARSLALFWHSLPSERSRFWGELRLFKHTNPFSDNALCYFFGGVKFCIACDPSFFRLYLLQSGWRSHLHRPDRDILSKSSKLGSMVLGSRVSPHQRGITRRLLSSALRNSRGGL</sequence>
<proteinExistence type="predicted"/>
<dbReference type="Proteomes" id="UP001279734">
    <property type="component" value="Unassembled WGS sequence"/>
</dbReference>
<reference evidence="1" key="1">
    <citation type="submission" date="2023-05" db="EMBL/GenBank/DDBJ databases">
        <title>Nepenthes gracilis genome sequencing.</title>
        <authorList>
            <person name="Fukushima K."/>
        </authorList>
    </citation>
    <scope>NUCLEOTIDE SEQUENCE</scope>
    <source>
        <strain evidence="1">SING2019-196</strain>
    </source>
</reference>